<evidence type="ECO:0000256" key="4">
    <source>
        <dbReference type="ARBA" id="ARBA00023157"/>
    </source>
</evidence>
<dbReference type="RefSeq" id="WP_106087611.1">
    <property type="nucleotide sequence ID" value="NZ_PVNL01000013.1"/>
</dbReference>
<feature type="domain" description="Thioredoxin" evidence="7">
    <location>
        <begin position="37"/>
        <end position="228"/>
    </location>
</feature>
<evidence type="ECO:0000256" key="6">
    <source>
        <dbReference type="SAM" id="SignalP"/>
    </source>
</evidence>
<evidence type="ECO:0000256" key="2">
    <source>
        <dbReference type="ARBA" id="ARBA00022729"/>
    </source>
</evidence>
<evidence type="ECO:0000313" key="9">
    <source>
        <dbReference type="Proteomes" id="UP000238823"/>
    </source>
</evidence>
<dbReference type="OrthoDB" id="9784686at2"/>
<dbReference type="Proteomes" id="UP000238823">
    <property type="component" value="Unassembled WGS sequence"/>
</dbReference>
<dbReference type="PROSITE" id="PS51352">
    <property type="entry name" value="THIOREDOXIN_2"/>
    <property type="match status" value="1"/>
</dbReference>
<dbReference type="Gene3D" id="3.40.30.10">
    <property type="entry name" value="Glutaredoxin"/>
    <property type="match status" value="3"/>
</dbReference>
<accession>A0A2S9YXG0</accession>
<dbReference type="Pfam" id="PF13462">
    <property type="entry name" value="Thioredoxin_4"/>
    <property type="match status" value="3"/>
</dbReference>
<evidence type="ECO:0000256" key="1">
    <source>
        <dbReference type="ARBA" id="ARBA00005791"/>
    </source>
</evidence>
<comment type="caution">
    <text evidence="8">The sequence shown here is derived from an EMBL/GenBank/DDBJ whole genome shotgun (WGS) entry which is preliminary data.</text>
</comment>
<dbReference type="PANTHER" id="PTHR13887">
    <property type="entry name" value="GLUTATHIONE S-TRANSFERASE KAPPA"/>
    <property type="match status" value="1"/>
</dbReference>
<dbReference type="AlphaFoldDB" id="A0A2S9YXG0"/>
<keyword evidence="2 6" id="KW-0732">Signal</keyword>
<feature type="chain" id="PRO_5015413715" evidence="6">
    <location>
        <begin position="22"/>
        <end position="668"/>
    </location>
</feature>
<keyword evidence="4" id="KW-1015">Disulfide bond</keyword>
<gene>
    <name evidence="8" type="ORF">ENSA7_05250</name>
</gene>
<comment type="similarity">
    <text evidence="1">Belongs to the thioredoxin family. DsbA subfamily.</text>
</comment>
<name>A0A2S9YXG0_9BACT</name>
<protein>
    <submittedName>
        <fullName evidence="8">DSBA-like thioredoxin domain protein</fullName>
    </submittedName>
</protein>
<organism evidence="8 9">
    <name type="scientific">Enhygromyxa salina</name>
    <dbReference type="NCBI Taxonomy" id="215803"/>
    <lineage>
        <taxon>Bacteria</taxon>
        <taxon>Pseudomonadati</taxon>
        <taxon>Myxococcota</taxon>
        <taxon>Polyangia</taxon>
        <taxon>Nannocystales</taxon>
        <taxon>Nannocystaceae</taxon>
        <taxon>Enhygromyxa</taxon>
    </lineage>
</organism>
<dbReference type="PANTHER" id="PTHR13887:SF14">
    <property type="entry name" value="DISULFIDE BOND FORMATION PROTEIN D"/>
    <property type="match status" value="1"/>
</dbReference>
<dbReference type="SUPFAM" id="SSF52833">
    <property type="entry name" value="Thioredoxin-like"/>
    <property type="match status" value="3"/>
</dbReference>
<keyword evidence="3" id="KW-0560">Oxidoreductase</keyword>
<evidence type="ECO:0000259" key="7">
    <source>
        <dbReference type="PROSITE" id="PS51352"/>
    </source>
</evidence>
<evidence type="ECO:0000313" key="8">
    <source>
        <dbReference type="EMBL" id="PRQ09770.1"/>
    </source>
</evidence>
<evidence type="ECO:0000256" key="5">
    <source>
        <dbReference type="ARBA" id="ARBA00023284"/>
    </source>
</evidence>
<dbReference type="GO" id="GO:0016491">
    <property type="term" value="F:oxidoreductase activity"/>
    <property type="evidence" value="ECO:0007669"/>
    <property type="project" value="UniProtKB-KW"/>
</dbReference>
<dbReference type="InterPro" id="IPR036249">
    <property type="entry name" value="Thioredoxin-like_sf"/>
</dbReference>
<sequence length="668" mass="71870">MKLHVLTKQVVLGFAVCSLLAACVEPPQPSQDDAEAVDAGKAATAADPLAVITGERLPAEYDDTAITHGAPKGAKVTIVEYADFECAYCKKLSDTVDHIAAQHPDDVRVVFKQFPLPGHSRAMPAGAAALAAEAQGKGEAYRARLFKYRSLLSETDLDAHAEAVGMPDMAKFRAQRSSPELLGQLERERDEGGRVGVTSPPYAFINGRPIPTVLSLEEFTTLVDEELALADRVLAAGATQADLYDHYMRYARASWVDPATVAPPAAPDEAPQTRNVEAGQYYAVLVDDSAASGPEDALVTVVAFMDLSSITSKDLAATLAAVRERAPDVRVVFRHVVPKQAERQVLARAGLVALAADQFWPWFEALAKADAGEPEASALAAAQAIGIDADELRARMIEGPITAKLARDHAAASALALERMPGYFINGRFVGIDASVDALISAIDQERALAQSFRSEHANAEDPYYEQLSAYPYSVADVSPPPADHFRREVALEGLPVRGDRKTANVHILECADFDCDACEVGNQSLGQIELEFGDRVAIYFRNYPLSIHPTAEPAARAVVAAGNQGKFWEMHDFLFANDQRRQLAEFSVAAGELGLDVSRFEKDFAADKTAKQVVADYDACRALGVRGAPGFLINGRLVSGALPVEGFRQVVNEELNGGFEAAQPSRR</sequence>
<keyword evidence="5" id="KW-0676">Redox-active center</keyword>
<dbReference type="PROSITE" id="PS51257">
    <property type="entry name" value="PROKAR_LIPOPROTEIN"/>
    <property type="match status" value="1"/>
</dbReference>
<reference evidence="8 9" key="1">
    <citation type="submission" date="2018-03" db="EMBL/GenBank/DDBJ databases">
        <title>Draft Genome Sequences of the Obligatory Marine Myxobacteria Enhygromyxa salina SWB007.</title>
        <authorList>
            <person name="Poehlein A."/>
            <person name="Moghaddam J.A."/>
            <person name="Harms H."/>
            <person name="Alanjari M."/>
            <person name="Koenig G.M."/>
            <person name="Daniel R."/>
            <person name="Schaeberle T.F."/>
        </authorList>
    </citation>
    <scope>NUCLEOTIDE SEQUENCE [LARGE SCALE GENOMIC DNA]</scope>
    <source>
        <strain evidence="8 9">SWB007</strain>
    </source>
</reference>
<feature type="signal peptide" evidence="6">
    <location>
        <begin position="1"/>
        <end position="21"/>
    </location>
</feature>
<evidence type="ECO:0000256" key="3">
    <source>
        <dbReference type="ARBA" id="ARBA00023002"/>
    </source>
</evidence>
<dbReference type="EMBL" id="PVNL01000013">
    <property type="protein sequence ID" value="PRQ09770.1"/>
    <property type="molecule type" value="Genomic_DNA"/>
</dbReference>
<dbReference type="InterPro" id="IPR012336">
    <property type="entry name" value="Thioredoxin-like_fold"/>
</dbReference>
<dbReference type="InterPro" id="IPR013766">
    <property type="entry name" value="Thioredoxin_domain"/>
</dbReference>
<proteinExistence type="inferred from homology"/>